<keyword evidence="2" id="KW-1185">Reference proteome</keyword>
<organism evidence="1 2">
    <name type="scientific">Bosea vaviloviae</name>
    <dbReference type="NCBI Taxonomy" id="1526658"/>
    <lineage>
        <taxon>Bacteria</taxon>
        <taxon>Pseudomonadati</taxon>
        <taxon>Pseudomonadota</taxon>
        <taxon>Alphaproteobacteria</taxon>
        <taxon>Hyphomicrobiales</taxon>
        <taxon>Boseaceae</taxon>
        <taxon>Bosea</taxon>
    </lineage>
</organism>
<dbReference type="KEGG" id="bvv:BHK69_07815"/>
<dbReference type="AlphaFoldDB" id="A0A1D7TZ34"/>
<evidence type="ECO:0008006" key="3">
    <source>
        <dbReference type="Google" id="ProtNLM"/>
    </source>
</evidence>
<evidence type="ECO:0000313" key="1">
    <source>
        <dbReference type="EMBL" id="AOO80383.1"/>
    </source>
</evidence>
<dbReference type="CDD" id="cd02440">
    <property type="entry name" value="AdoMet_MTases"/>
    <property type="match status" value="1"/>
</dbReference>
<sequence length="378" mass="41608">MMGCRVCRSGDIRTIYQSPAPSITSLTTTLPTPTSVFACPACGHAQSNDLPEASAFYDTAYRISLDTEDHDQIITDRHGQPVFRTELQTQLVLALLDPQPGQKILDFGAAKAATLKRIVAKRKDVEAFVFDVSDDYRPAWHGWLDETHCATYTVPPHWIGTFDAITAHFVIEHVADPVETLSFLRSLLKQGGRLFVTVPSVLANPGDLLVVDHLSHFSPASLERALNLAGFGTVDVEDDGPLPAALLAIASNTPSTSGVVQAQNFSAIEAVAANWSAARSRLRREREAHLGRKAAIFGAGFYGTWIASVLMPLDDVLCFVDNNPHLQSQTRFGRPVILPRDMPDDIEVIYVGLNPSHSRQVIERCRPHLRADLQWVWL</sequence>
<dbReference type="STRING" id="1526658.BHK69_07815"/>
<dbReference type="Pfam" id="PF13489">
    <property type="entry name" value="Methyltransf_23"/>
    <property type="match status" value="1"/>
</dbReference>
<name>A0A1D7TZ34_9HYPH</name>
<evidence type="ECO:0000313" key="2">
    <source>
        <dbReference type="Proteomes" id="UP000094969"/>
    </source>
</evidence>
<dbReference type="EMBL" id="CP017147">
    <property type="protein sequence ID" value="AOO80383.1"/>
    <property type="molecule type" value="Genomic_DNA"/>
</dbReference>
<protein>
    <recommendedName>
        <fullName evidence="3">Methyltransferase type 12</fullName>
    </recommendedName>
</protein>
<dbReference type="Gene3D" id="3.40.50.150">
    <property type="entry name" value="Vaccinia Virus protein VP39"/>
    <property type="match status" value="1"/>
</dbReference>
<proteinExistence type="predicted"/>
<dbReference type="InterPro" id="IPR029063">
    <property type="entry name" value="SAM-dependent_MTases_sf"/>
</dbReference>
<accession>A0A1D7TZ34</accession>
<gene>
    <name evidence="1" type="ORF">BHK69_07815</name>
</gene>
<dbReference type="Proteomes" id="UP000094969">
    <property type="component" value="Chromosome"/>
</dbReference>
<dbReference type="SUPFAM" id="SSF53335">
    <property type="entry name" value="S-adenosyl-L-methionine-dependent methyltransferases"/>
    <property type="match status" value="1"/>
</dbReference>
<reference evidence="1 2" key="1">
    <citation type="journal article" date="2015" name="Antonie Van Leeuwenhoek">
        <title>Bosea vaviloviae sp. nov., a new species of slow-growing rhizobia isolated from nodules of the relict species Vavilovia formosa (Stev.) Fed.</title>
        <authorList>
            <person name="Safronova V.I."/>
            <person name="Kuznetsova I.G."/>
            <person name="Sazanova A.L."/>
            <person name="Kimeklis A.K."/>
            <person name="Belimov A.A."/>
            <person name="Andronov E.E."/>
            <person name="Pinaev A.G."/>
            <person name="Chizhevskaya E.P."/>
            <person name="Pukhaev A.R."/>
            <person name="Popov K.P."/>
            <person name="Willems A."/>
            <person name="Tikhonovich I.A."/>
        </authorList>
    </citation>
    <scope>NUCLEOTIDE SEQUENCE [LARGE SCALE GENOMIC DNA]</scope>
    <source>
        <strain evidence="1 2">Vaf18</strain>
    </source>
</reference>
<dbReference type="PANTHER" id="PTHR43861">
    <property type="entry name" value="TRANS-ACONITATE 2-METHYLTRANSFERASE-RELATED"/>
    <property type="match status" value="1"/>
</dbReference>